<keyword evidence="3" id="KW-1185">Reference proteome</keyword>
<comment type="caution">
    <text evidence="2">The sequence shown here is derived from an EMBL/GenBank/DDBJ whole genome shotgun (WGS) entry which is preliminary data.</text>
</comment>
<sequence>MYPRRPATPFPGPPARNRTASRVGRHSGTFTAAERLEVDLDPLDQYDADPVPRYIEHEPEQQQDPTLPHGHLIFGSRRQFASPHSRYARPYHPISTQRKSVAWTTAPEYPESAELCPTRNPSSRSSWNNLDRAWHDMTPAREPTNDGNQDTFMSQPRRTNRTLGNLDALALPPSYSSVIREPPYQLLHAQRQYSYHHIHNFRGLIYRCSCLEQICPLHVHYGGLETQLSALEHYCTQVSRLVSLVIHRRRVPFFYNFYCPHFLENWMIGFLRCWGNIERSLRNDPSQGSYHHRADLWHSVKQVEHRVFLWFAHYISLCVPPALPGGTEQTLTWIRETVQALRQTLQRATLHFARGIPSESEREDEVQRTERLRRNVSVLREVSEALN</sequence>
<organism evidence="2 3">
    <name type="scientific">Carpinus fangiana</name>
    <dbReference type="NCBI Taxonomy" id="176857"/>
    <lineage>
        <taxon>Eukaryota</taxon>
        <taxon>Viridiplantae</taxon>
        <taxon>Streptophyta</taxon>
        <taxon>Embryophyta</taxon>
        <taxon>Tracheophyta</taxon>
        <taxon>Spermatophyta</taxon>
        <taxon>Magnoliopsida</taxon>
        <taxon>eudicotyledons</taxon>
        <taxon>Gunneridae</taxon>
        <taxon>Pentapetalae</taxon>
        <taxon>rosids</taxon>
        <taxon>fabids</taxon>
        <taxon>Fagales</taxon>
        <taxon>Betulaceae</taxon>
        <taxon>Carpinus</taxon>
    </lineage>
</organism>
<proteinExistence type="predicted"/>
<name>A0A5N6KWK4_9ROSI</name>
<protein>
    <submittedName>
        <fullName evidence="2">Uncharacterized protein</fullName>
    </submittedName>
</protein>
<feature type="compositionally biased region" description="Pro residues" evidence="1">
    <location>
        <begin position="1"/>
        <end position="14"/>
    </location>
</feature>
<reference evidence="2 3" key="1">
    <citation type="submission" date="2019-06" db="EMBL/GenBank/DDBJ databases">
        <title>A chromosomal-level reference genome of Carpinus fangiana (Coryloideae, Betulaceae).</title>
        <authorList>
            <person name="Yang X."/>
            <person name="Wang Z."/>
            <person name="Zhang L."/>
            <person name="Hao G."/>
            <person name="Liu J."/>
            <person name="Yang Y."/>
        </authorList>
    </citation>
    <scope>NUCLEOTIDE SEQUENCE [LARGE SCALE GENOMIC DNA]</scope>
    <source>
        <strain evidence="2">Cfa_2016G</strain>
        <tissue evidence="2">Leaf</tissue>
    </source>
</reference>
<dbReference type="EMBL" id="VIBQ01000014">
    <property type="protein sequence ID" value="KAB8349729.1"/>
    <property type="molecule type" value="Genomic_DNA"/>
</dbReference>
<evidence type="ECO:0000313" key="3">
    <source>
        <dbReference type="Proteomes" id="UP000327013"/>
    </source>
</evidence>
<evidence type="ECO:0000256" key="1">
    <source>
        <dbReference type="SAM" id="MobiDB-lite"/>
    </source>
</evidence>
<gene>
    <name evidence="2" type="ORF">FH972_023744</name>
</gene>
<evidence type="ECO:0000313" key="2">
    <source>
        <dbReference type="EMBL" id="KAB8349729.1"/>
    </source>
</evidence>
<accession>A0A5N6KWK4</accession>
<feature type="region of interest" description="Disordered" evidence="1">
    <location>
        <begin position="1"/>
        <end position="28"/>
    </location>
</feature>
<dbReference type="AlphaFoldDB" id="A0A5N6KWK4"/>
<dbReference type="Proteomes" id="UP000327013">
    <property type="component" value="Unassembled WGS sequence"/>
</dbReference>